<proteinExistence type="predicted"/>
<evidence type="ECO:0000256" key="1">
    <source>
        <dbReference type="SAM" id="Phobius"/>
    </source>
</evidence>
<evidence type="ECO:0000313" key="2">
    <source>
        <dbReference type="EMBL" id="TFK50511.1"/>
    </source>
</evidence>
<protein>
    <recommendedName>
        <fullName evidence="4">Chitin synthase export chaperone</fullName>
    </recommendedName>
</protein>
<dbReference type="Proteomes" id="UP000305948">
    <property type="component" value="Unassembled WGS sequence"/>
</dbReference>
<name>A0A5C3N9K5_9AGAM</name>
<keyword evidence="1" id="KW-0812">Transmembrane</keyword>
<keyword evidence="3" id="KW-1185">Reference proteome</keyword>
<keyword evidence="1" id="KW-1133">Transmembrane helix</keyword>
<dbReference type="EMBL" id="ML213513">
    <property type="protein sequence ID" value="TFK50511.1"/>
    <property type="molecule type" value="Genomic_DNA"/>
</dbReference>
<dbReference type="OrthoDB" id="3234297at2759"/>
<feature type="transmembrane region" description="Helical" evidence="1">
    <location>
        <begin position="143"/>
        <end position="165"/>
    </location>
</feature>
<sequence>MYSSFPNDTSDSGYNILNSSVCQNAWEHSNQSEYYSNASFNALMTQCIGTVLGADRTNFWTAYCNNPPNDNCPYGYCPNTDVAGQLTRIAAYITSFATACVLAMVENRPDVVWAQLLTIYSILISTFISVLHGNQLGRVHAELALLIVGSPLTCYLWLQTIYSLIWFRRFKWDATSIARTILLISAFVIYTLFVVFTLVDKAGNSMFSQESCYKKKVGLFAPFFLLTNGGVVICGAILLFVNIFILVEWNRHAGCGRSMRTPASSLSPGCHS</sequence>
<feature type="transmembrane region" description="Helical" evidence="1">
    <location>
        <begin position="177"/>
        <end position="199"/>
    </location>
</feature>
<evidence type="ECO:0000313" key="3">
    <source>
        <dbReference type="Proteomes" id="UP000305948"/>
    </source>
</evidence>
<reference evidence="2 3" key="1">
    <citation type="journal article" date="2019" name="Nat. Ecol. Evol.">
        <title>Megaphylogeny resolves global patterns of mushroom evolution.</title>
        <authorList>
            <person name="Varga T."/>
            <person name="Krizsan K."/>
            <person name="Foldi C."/>
            <person name="Dima B."/>
            <person name="Sanchez-Garcia M."/>
            <person name="Sanchez-Ramirez S."/>
            <person name="Szollosi G.J."/>
            <person name="Szarkandi J.G."/>
            <person name="Papp V."/>
            <person name="Albert L."/>
            <person name="Andreopoulos W."/>
            <person name="Angelini C."/>
            <person name="Antonin V."/>
            <person name="Barry K.W."/>
            <person name="Bougher N.L."/>
            <person name="Buchanan P."/>
            <person name="Buyck B."/>
            <person name="Bense V."/>
            <person name="Catcheside P."/>
            <person name="Chovatia M."/>
            <person name="Cooper J."/>
            <person name="Damon W."/>
            <person name="Desjardin D."/>
            <person name="Finy P."/>
            <person name="Geml J."/>
            <person name="Haridas S."/>
            <person name="Hughes K."/>
            <person name="Justo A."/>
            <person name="Karasinski D."/>
            <person name="Kautmanova I."/>
            <person name="Kiss B."/>
            <person name="Kocsube S."/>
            <person name="Kotiranta H."/>
            <person name="LaButti K.M."/>
            <person name="Lechner B.E."/>
            <person name="Liimatainen K."/>
            <person name="Lipzen A."/>
            <person name="Lukacs Z."/>
            <person name="Mihaltcheva S."/>
            <person name="Morgado L.N."/>
            <person name="Niskanen T."/>
            <person name="Noordeloos M.E."/>
            <person name="Ohm R.A."/>
            <person name="Ortiz-Santana B."/>
            <person name="Ovrebo C."/>
            <person name="Racz N."/>
            <person name="Riley R."/>
            <person name="Savchenko A."/>
            <person name="Shiryaev A."/>
            <person name="Soop K."/>
            <person name="Spirin V."/>
            <person name="Szebenyi C."/>
            <person name="Tomsovsky M."/>
            <person name="Tulloss R.E."/>
            <person name="Uehling J."/>
            <person name="Grigoriev I.V."/>
            <person name="Vagvolgyi C."/>
            <person name="Papp T."/>
            <person name="Martin F.M."/>
            <person name="Miettinen O."/>
            <person name="Hibbett D.S."/>
            <person name="Nagy L.G."/>
        </authorList>
    </citation>
    <scope>NUCLEOTIDE SEQUENCE [LARGE SCALE GENOMIC DNA]</scope>
    <source>
        <strain evidence="2 3">OMC1185</strain>
    </source>
</reference>
<keyword evidence="1" id="KW-0472">Membrane</keyword>
<feature type="transmembrane region" description="Helical" evidence="1">
    <location>
        <begin position="89"/>
        <end position="105"/>
    </location>
</feature>
<feature type="transmembrane region" description="Helical" evidence="1">
    <location>
        <begin position="219"/>
        <end position="247"/>
    </location>
</feature>
<evidence type="ECO:0008006" key="4">
    <source>
        <dbReference type="Google" id="ProtNLM"/>
    </source>
</evidence>
<feature type="transmembrane region" description="Helical" evidence="1">
    <location>
        <begin position="112"/>
        <end position="131"/>
    </location>
</feature>
<dbReference type="AlphaFoldDB" id="A0A5C3N9K5"/>
<gene>
    <name evidence="2" type="ORF">OE88DRAFT_263859</name>
</gene>
<accession>A0A5C3N9K5</accession>
<organism evidence="2 3">
    <name type="scientific">Heliocybe sulcata</name>
    <dbReference type="NCBI Taxonomy" id="5364"/>
    <lineage>
        <taxon>Eukaryota</taxon>
        <taxon>Fungi</taxon>
        <taxon>Dikarya</taxon>
        <taxon>Basidiomycota</taxon>
        <taxon>Agaricomycotina</taxon>
        <taxon>Agaricomycetes</taxon>
        <taxon>Gloeophyllales</taxon>
        <taxon>Gloeophyllaceae</taxon>
        <taxon>Heliocybe</taxon>
    </lineage>
</organism>